<gene>
    <name evidence="5" type="primary">LOC116193076</name>
</gene>
<dbReference type="GO" id="GO:0003723">
    <property type="term" value="F:RNA binding"/>
    <property type="evidence" value="ECO:0007669"/>
    <property type="project" value="UniProtKB-UniRule"/>
</dbReference>
<reference evidence="4" key="1">
    <citation type="journal article" date="2020" name="Plant Biotechnol. J.">
        <title>The pomegranate (Punica granatum L.) draft genome dissects genetic divergence between soft- and hard-seeded cultivars.</title>
        <authorList>
            <person name="Luo X."/>
            <person name="Li H."/>
            <person name="Wu Z."/>
            <person name="Yao W."/>
            <person name="Zhao P."/>
            <person name="Cao D."/>
            <person name="Yu H."/>
            <person name="Li K."/>
            <person name="Poudel K."/>
            <person name="Zhao D."/>
            <person name="Zhang F."/>
            <person name="Xia X."/>
            <person name="Chen L."/>
            <person name="Wang Q."/>
            <person name="Jing D."/>
            <person name="Cao S."/>
        </authorList>
    </citation>
    <scope>NUCLEOTIDE SEQUENCE [LARGE SCALE GENOMIC DNA]</scope>
    <source>
        <strain evidence="4">cv. Tunisia</strain>
    </source>
</reference>
<dbReference type="RefSeq" id="XP_031377689.1">
    <property type="nucleotide sequence ID" value="XM_031521829.1"/>
</dbReference>
<dbReference type="SUPFAM" id="SSF54928">
    <property type="entry name" value="RNA-binding domain, RBD"/>
    <property type="match status" value="1"/>
</dbReference>
<dbReference type="AlphaFoldDB" id="A0A6P8C571"/>
<accession>A0A6P8C571</accession>
<dbReference type="PANTHER" id="PTHR34568">
    <property type="entry name" value="RRM DOMAIN-CONTAINING PROTEIN"/>
    <property type="match status" value="1"/>
</dbReference>
<feature type="region of interest" description="Disordered" evidence="2">
    <location>
        <begin position="372"/>
        <end position="413"/>
    </location>
</feature>
<dbReference type="InterPro" id="IPR035979">
    <property type="entry name" value="RBD_domain_sf"/>
</dbReference>
<dbReference type="InterPro" id="IPR000504">
    <property type="entry name" value="RRM_dom"/>
</dbReference>
<sequence>MLLRLLRNAKNGAPNGSMALSRLLPPRPAVHCQNSVFMGARRWSSSTAPEHLPPPEKRAGCMNEPMSNSADTAKVESKTAQLSWPFIHGMFSKWMGILVNKRESDEKKLEAVASSSVAVATQESQVTGDDALNLSATTASKAIEEPKNQNSKQCEAKLGLSGSERRNYASTIIKEVSMEDVLNSGEMLDHPPSGDVTKTEKAIELIEMANQGTEHERPNSTREGPGMKIKSPAGRTDETERLLKILELIVTENKQTELDNGVVKVSRRDAISRQVMSESKTGPGMNELEATESSNRAIKDKGPLLKRISAEQSKEMVAVTSNSLPGHLDKRNNLSAGERKKDDRIKGLMDYIMNIPLEYPQVRSRDTDAIRENGKMSQKGSKNLRQQLSDKEKPAIKKQTTHEVDKQKSRNGASHPVIYHVASELSGCVVPLDVKSLGRTPGSKSKNAHVSQTDRLQQMVEGMDRVRKPDGHYESSDTCPNITIPETINDPDVPNALLKNPTRTVKIVGLTHGVTLYQLKESLELRAGSISSLFLGSSSSVAYAEFKTQDAKETAIALHSINVAGKHLRLLRVDSPKTNVVRISNLNMISVKDITSICERYGRVQKEMRRSDAFVDVYFELFELPNMLSILNSLNGMQVEGTRMTAVPAPVFPEEVLRVLWDQPGGRRHLKSVLHSLLQKIDCHIDTSRLRDRLSEYYTDQLRSN</sequence>
<dbReference type="InterPro" id="IPR058942">
    <property type="entry name" value="AT3G52170-like"/>
</dbReference>
<feature type="compositionally biased region" description="Basic and acidic residues" evidence="2">
    <location>
        <begin position="388"/>
        <end position="408"/>
    </location>
</feature>
<dbReference type="PROSITE" id="PS50102">
    <property type="entry name" value="RRM"/>
    <property type="match status" value="1"/>
</dbReference>
<feature type="domain" description="RRM" evidence="3">
    <location>
        <begin position="503"/>
        <end position="578"/>
    </location>
</feature>
<name>A0A6P8C571_PUNGR</name>
<dbReference type="GeneID" id="116193076"/>
<proteinExistence type="predicted"/>
<dbReference type="OrthoDB" id="1938644at2759"/>
<evidence type="ECO:0000259" key="3">
    <source>
        <dbReference type="PROSITE" id="PS50102"/>
    </source>
</evidence>
<evidence type="ECO:0000313" key="4">
    <source>
        <dbReference type="Proteomes" id="UP000515151"/>
    </source>
</evidence>
<feature type="compositionally biased region" description="Polar residues" evidence="2">
    <location>
        <begin position="375"/>
        <end position="387"/>
    </location>
</feature>
<evidence type="ECO:0000256" key="2">
    <source>
        <dbReference type="SAM" id="MobiDB-lite"/>
    </source>
</evidence>
<dbReference type="Proteomes" id="UP000515151">
    <property type="component" value="Chromosome 1"/>
</dbReference>
<organism evidence="4 5">
    <name type="scientific">Punica granatum</name>
    <name type="common">Pomegranate</name>
    <dbReference type="NCBI Taxonomy" id="22663"/>
    <lineage>
        <taxon>Eukaryota</taxon>
        <taxon>Viridiplantae</taxon>
        <taxon>Streptophyta</taxon>
        <taxon>Embryophyta</taxon>
        <taxon>Tracheophyta</taxon>
        <taxon>Spermatophyta</taxon>
        <taxon>Magnoliopsida</taxon>
        <taxon>eudicotyledons</taxon>
        <taxon>Gunneridae</taxon>
        <taxon>Pentapetalae</taxon>
        <taxon>rosids</taxon>
        <taxon>malvids</taxon>
        <taxon>Myrtales</taxon>
        <taxon>Lythraceae</taxon>
        <taxon>Punica</taxon>
    </lineage>
</organism>
<evidence type="ECO:0000313" key="5">
    <source>
        <dbReference type="RefSeq" id="XP_031377689.1"/>
    </source>
</evidence>
<keyword evidence="4" id="KW-1185">Reference proteome</keyword>
<dbReference type="PANTHER" id="PTHR34568:SF5">
    <property type="entry name" value="RNA-BINDING (RRM_RBD_RNP MOTIFS) FAMILY PROTEIN"/>
    <property type="match status" value="1"/>
</dbReference>
<evidence type="ECO:0000256" key="1">
    <source>
        <dbReference type="PROSITE-ProRule" id="PRU00176"/>
    </source>
</evidence>
<protein>
    <submittedName>
        <fullName evidence="5">Uncharacterized protein LOC116193076 isoform X1</fullName>
    </submittedName>
</protein>
<feature type="region of interest" description="Disordered" evidence="2">
    <location>
        <begin position="211"/>
        <end position="236"/>
    </location>
</feature>
<reference evidence="5" key="2">
    <citation type="submission" date="2025-08" db="UniProtKB">
        <authorList>
            <consortium name="RefSeq"/>
        </authorList>
    </citation>
    <scope>IDENTIFICATION</scope>
    <source>
        <tissue evidence="5">Leaf</tissue>
    </source>
</reference>
<keyword evidence="1" id="KW-0694">RNA-binding</keyword>